<evidence type="ECO:0000256" key="11">
    <source>
        <dbReference type="HAMAP-Rule" id="MF_01025"/>
    </source>
</evidence>
<dbReference type="InterPro" id="IPR002034">
    <property type="entry name" value="AIPM/Hcit_synth_CS"/>
</dbReference>
<dbReference type="InterPro" id="IPR005671">
    <property type="entry name" value="LeuA_bact_synth"/>
</dbReference>
<dbReference type="PROSITE" id="PS00816">
    <property type="entry name" value="AIPM_HOMOCIT_SYNTH_2"/>
    <property type="match status" value="1"/>
</dbReference>
<organism evidence="13 14">
    <name type="scientific">Azonexus hydrophilus</name>
    <dbReference type="NCBI Taxonomy" id="418702"/>
    <lineage>
        <taxon>Bacteria</taxon>
        <taxon>Pseudomonadati</taxon>
        <taxon>Pseudomonadota</taxon>
        <taxon>Betaproteobacteria</taxon>
        <taxon>Rhodocyclales</taxon>
        <taxon>Azonexaceae</taxon>
        <taxon>Azonexus</taxon>
    </lineage>
</organism>
<keyword evidence="8 11" id="KW-0479">Metal-binding</keyword>
<dbReference type="Gene3D" id="1.10.238.260">
    <property type="match status" value="1"/>
</dbReference>
<dbReference type="PROSITE" id="PS50991">
    <property type="entry name" value="PYR_CT"/>
    <property type="match status" value="1"/>
</dbReference>
<evidence type="ECO:0000256" key="9">
    <source>
        <dbReference type="ARBA" id="ARBA00023211"/>
    </source>
</evidence>
<evidence type="ECO:0000256" key="8">
    <source>
        <dbReference type="ARBA" id="ARBA00022723"/>
    </source>
</evidence>
<evidence type="ECO:0000256" key="4">
    <source>
        <dbReference type="ARBA" id="ARBA00018198"/>
    </source>
</evidence>
<proteinExistence type="inferred from homology"/>
<feature type="region of interest" description="Regulatory domain" evidence="11">
    <location>
        <begin position="393"/>
        <end position="514"/>
    </location>
</feature>
<dbReference type="CDD" id="cd07940">
    <property type="entry name" value="DRE_TIM_IPMS"/>
    <property type="match status" value="1"/>
</dbReference>
<dbReference type="Gene3D" id="3.20.20.70">
    <property type="entry name" value="Aldolase class I"/>
    <property type="match status" value="1"/>
</dbReference>
<evidence type="ECO:0000259" key="12">
    <source>
        <dbReference type="PROSITE" id="PS50991"/>
    </source>
</evidence>
<dbReference type="NCBIfam" id="NF002087">
    <property type="entry name" value="PRK00915.1-4"/>
    <property type="match status" value="1"/>
</dbReference>
<feature type="binding site" evidence="11">
    <location>
        <position position="204"/>
    </location>
    <ligand>
        <name>Mn(2+)</name>
        <dbReference type="ChEBI" id="CHEBI:29035"/>
    </ligand>
</feature>
<dbReference type="GO" id="GO:0003852">
    <property type="term" value="F:2-isopropylmalate synthase activity"/>
    <property type="evidence" value="ECO:0007669"/>
    <property type="project" value="UniProtKB-EC"/>
</dbReference>
<dbReference type="EMBL" id="CP151406">
    <property type="protein sequence ID" value="WZJ21020.1"/>
    <property type="molecule type" value="Genomic_DNA"/>
</dbReference>
<dbReference type="NCBIfam" id="TIGR00973">
    <property type="entry name" value="leuA_bact"/>
    <property type="match status" value="1"/>
</dbReference>
<dbReference type="Pfam" id="PF22617">
    <property type="entry name" value="HCS_D2"/>
    <property type="match status" value="1"/>
</dbReference>
<comment type="subunit">
    <text evidence="11">Homodimer.</text>
</comment>
<dbReference type="SMART" id="SM00917">
    <property type="entry name" value="LeuA_dimer"/>
    <property type="match status" value="1"/>
</dbReference>
<evidence type="ECO:0000313" key="14">
    <source>
        <dbReference type="Proteomes" id="UP001479520"/>
    </source>
</evidence>
<evidence type="ECO:0000256" key="3">
    <source>
        <dbReference type="ARBA" id="ARBA00012973"/>
    </source>
</evidence>
<dbReference type="NCBIfam" id="NF002086">
    <property type="entry name" value="PRK00915.1-3"/>
    <property type="match status" value="1"/>
</dbReference>
<evidence type="ECO:0000313" key="13">
    <source>
        <dbReference type="EMBL" id="WZJ21020.1"/>
    </source>
</evidence>
<dbReference type="InterPro" id="IPR054691">
    <property type="entry name" value="LeuA/HCS_post-cat"/>
</dbReference>
<evidence type="ECO:0000256" key="10">
    <source>
        <dbReference type="ARBA" id="ARBA00023304"/>
    </source>
</evidence>
<feature type="domain" description="Pyruvate carboxyltransferase" evidence="12">
    <location>
        <begin position="5"/>
        <end position="267"/>
    </location>
</feature>
<dbReference type="Pfam" id="PF08502">
    <property type="entry name" value="LeuA_dimer"/>
    <property type="match status" value="1"/>
</dbReference>
<dbReference type="InterPro" id="IPR036230">
    <property type="entry name" value="LeuA_allosteric_dom_sf"/>
</dbReference>
<keyword evidence="5 11" id="KW-0432">Leucine biosynthesis</keyword>
<feature type="binding site" evidence="11">
    <location>
        <position position="14"/>
    </location>
    <ligand>
        <name>Mn(2+)</name>
        <dbReference type="ChEBI" id="CHEBI:29035"/>
    </ligand>
</feature>
<comment type="pathway">
    <text evidence="1 11">Amino-acid biosynthesis; L-leucine biosynthesis; L-leucine from 3-methyl-2-oxobutanoate: step 1/4.</text>
</comment>
<dbReference type="PANTHER" id="PTHR10277">
    <property type="entry name" value="HOMOCITRATE SYNTHASE-RELATED"/>
    <property type="match status" value="1"/>
</dbReference>
<evidence type="ECO:0000256" key="1">
    <source>
        <dbReference type="ARBA" id="ARBA00004689"/>
    </source>
</evidence>
<dbReference type="InterPro" id="IPR013709">
    <property type="entry name" value="2-isopropylmalate_synth_dimer"/>
</dbReference>
<feature type="binding site" evidence="11">
    <location>
        <position position="238"/>
    </location>
    <ligand>
        <name>Mn(2+)</name>
        <dbReference type="ChEBI" id="CHEBI:29035"/>
    </ligand>
</feature>
<comment type="function">
    <text evidence="11">Catalyzes the condensation of the acetyl group of acetyl-CoA with 3-methyl-2-oxobutanoate (2-ketoisovalerate) to form 3-carboxy-3-hydroxy-4-methylpentanoate (2-isopropylmalate).</text>
</comment>
<sequence length="514" mass="55645">MKQHLVIFDTTLRDGEQSPGASMTREEKIRVARQLEKMRVDVIEAGFAAASPGDFESIQAIAQAIKDSTVCSLARASENDIARSGEAIRPAKSGRIHTFIATSPIHMEKKLRMSPDQVVEQAVKAIGWARQYTDDVEFSAEDAGRSEIDFLCRIFEAVIKAGAKTINVPDTVGYNIPSQYAETMRQLIERVPNSDKVVWSVHCHNDLGLAVSNSLAAVLAGARQVECTINGLGERAGNAALEEIVMAVRTRADVFPVETRIDTTQIVAASKLVSQITGYPVQPNKAVVGANAFAHESGIHQDGVLKHRETYEIMRAQDVGWTQNKLVLGKHSGRNAFKSRLQELGIELDSDETLNAAFARFKELADRKHEIFDEDLHALVSDEVVTPEQEHYKLVYSRVTSETGEMPQATVILNVGGVEHKAEAGGGGPVDATFKAIESIAGSGAELLLYSVNAITTGTDAQGEVTTRLAKGGRIVNGNGADTDIVIASARSYLNALNKLESTLDKVRAQGDDI</sequence>
<dbReference type="PANTHER" id="PTHR10277:SF9">
    <property type="entry name" value="2-ISOPROPYLMALATE SYNTHASE 1, CHLOROPLASTIC-RELATED"/>
    <property type="match status" value="1"/>
</dbReference>
<keyword evidence="13" id="KW-0012">Acyltransferase</keyword>
<dbReference type="SUPFAM" id="SSF51569">
    <property type="entry name" value="Aldolase"/>
    <property type="match status" value="1"/>
</dbReference>
<comment type="catalytic activity">
    <reaction evidence="11">
        <text>3-methyl-2-oxobutanoate + acetyl-CoA + H2O = (2S)-2-isopropylmalate + CoA + H(+)</text>
        <dbReference type="Rhea" id="RHEA:21524"/>
        <dbReference type="ChEBI" id="CHEBI:1178"/>
        <dbReference type="ChEBI" id="CHEBI:11851"/>
        <dbReference type="ChEBI" id="CHEBI:15377"/>
        <dbReference type="ChEBI" id="CHEBI:15378"/>
        <dbReference type="ChEBI" id="CHEBI:57287"/>
        <dbReference type="ChEBI" id="CHEBI:57288"/>
        <dbReference type="EC" id="2.3.3.13"/>
    </reaction>
</comment>
<gene>
    <name evidence="11" type="primary">leuA</name>
    <name evidence="13" type="ORF">AADV58_13860</name>
</gene>
<protein>
    <recommendedName>
        <fullName evidence="4 11">2-isopropylmalate synthase</fullName>
        <ecNumber evidence="3 11">2.3.3.13</ecNumber>
    </recommendedName>
    <alternativeName>
        <fullName evidence="11">Alpha-IPM synthase</fullName>
    </alternativeName>
    <alternativeName>
        <fullName evidence="11">Alpha-isopropylmalate synthase</fullName>
    </alternativeName>
</protein>
<keyword evidence="6 11" id="KW-0028">Amino-acid biosynthesis</keyword>
<name>A0ABZ2XER1_9RHOO</name>
<keyword evidence="7 11" id="KW-0808">Transferase</keyword>
<comment type="cofactor">
    <cofactor evidence="11">
        <name>Mn(2+)</name>
        <dbReference type="ChEBI" id="CHEBI:29035"/>
    </cofactor>
</comment>
<dbReference type="EC" id="2.3.3.13" evidence="3 11"/>
<dbReference type="InterPro" id="IPR050073">
    <property type="entry name" value="2-IPM_HCS-like"/>
</dbReference>
<keyword evidence="11" id="KW-0963">Cytoplasm</keyword>
<evidence type="ECO:0000256" key="6">
    <source>
        <dbReference type="ARBA" id="ARBA00022605"/>
    </source>
</evidence>
<dbReference type="InterPro" id="IPR000891">
    <property type="entry name" value="PYR_CT"/>
</dbReference>
<dbReference type="InterPro" id="IPR013785">
    <property type="entry name" value="Aldolase_TIM"/>
</dbReference>
<comment type="similarity">
    <text evidence="2 11">Belongs to the alpha-IPM synthase/homocitrate synthase family. LeuA type 1 subfamily.</text>
</comment>
<reference evidence="13 14" key="1">
    <citation type="submission" date="2024-04" db="EMBL/GenBank/DDBJ databases">
        <title>Dissimilatory iodate-reducing microorganisms contribute to the enrichment of iodine in groundwater.</title>
        <authorList>
            <person name="Jiang Z."/>
        </authorList>
    </citation>
    <scope>NUCLEOTIDE SEQUENCE [LARGE SCALE GENOMIC DNA]</scope>
    <source>
        <strain evidence="13 14">NCP973</strain>
    </source>
</reference>
<keyword evidence="10 11" id="KW-0100">Branched-chain amino acid biosynthesis</keyword>
<dbReference type="HAMAP" id="MF_01025">
    <property type="entry name" value="LeuA_type1"/>
    <property type="match status" value="1"/>
</dbReference>
<accession>A0ABZ2XER1</accession>
<keyword evidence="14" id="KW-1185">Reference proteome</keyword>
<dbReference type="RefSeq" id="WP_028994666.1">
    <property type="nucleotide sequence ID" value="NZ_CP151406.1"/>
</dbReference>
<dbReference type="Pfam" id="PF00682">
    <property type="entry name" value="HMGL-like"/>
    <property type="match status" value="1"/>
</dbReference>
<keyword evidence="9 11" id="KW-0464">Manganese</keyword>
<dbReference type="Proteomes" id="UP001479520">
    <property type="component" value="Chromosome"/>
</dbReference>
<feature type="binding site" evidence="11">
    <location>
        <position position="202"/>
    </location>
    <ligand>
        <name>Mn(2+)</name>
        <dbReference type="ChEBI" id="CHEBI:29035"/>
    </ligand>
</feature>
<evidence type="ECO:0000256" key="7">
    <source>
        <dbReference type="ARBA" id="ARBA00022679"/>
    </source>
</evidence>
<dbReference type="SUPFAM" id="SSF110921">
    <property type="entry name" value="2-isopropylmalate synthase LeuA, allosteric (dimerisation) domain"/>
    <property type="match status" value="1"/>
</dbReference>
<evidence type="ECO:0000256" key="2">
    <source>
        <dbReference type="ARBA" id="ARBA00009396"/>
    </source>
</evidence>
<dbReference type="PROSITE" id="PS00815">
    <property type="entry name" value="AIPM_HOMOCIT_SYNTH_1"/>
    <property type="match status" value="1"/>
</dbReference>
<dbReference type="Gene3D" id="3.30.160.270">
    <property type="match status" value="1"/>
</dbReference>
<evidence type="ECO:0000256" key="5">
    <source>
        <dbReference type="ARBA" id="ARBA00022430"/>
    </source>
</evidence>